<sequence length="429" mass="49093">MQQTIQSVPSSSSSNQRNNLSGGATSNNRNNEGGLAQSSINSAGSSSSERSNGTSAERKSKNRSSNTNSSNNRNNESTASRNQNTFNYPTRILTFGFPFSGQPDIVRSLQKDEFYSNHVMFNNLKELCNWFFGQRFTIRFEREIQLVCNLIYYGTTTCTGQSTLGEEYCDLLQVQLKEKTKPPQQVNSTNSNKFSPKTLYIVKSTSSTRLLFVLYELIVPYLFDRGTSHWLSHYFSPNGISENMRYYISMLKEFVQFILRFNLVSFYINGKFLQVSKRLAGIRYIYTGKTDGDSYKRPNFFLLSLLIMIQQVISAFLFIKSAVVQHISKKKEEKKCDNNESITLDGVSYIEEYIDGRTETEFKCCLCLERRVKTTATMCGHLYCWDCITECVSNSKEPKCPICRQSISLQSLCRLYCYDSQMVKQVEGE</sequence>
<accession>D2VA32</accession>
<keyword evidence="9" id="KW-0812">Transmembrane</keyword>
<feature type="compositionally biased region" description="Low complexity" evidence="19">
    <location>
        <begin position="1"/>
        <end position="21"/>
    </location>
</feature>
<dbReference type="InterPro" id="IPR006845">
    <property type="entry name" value="Pex_N"/>
</dbReference>
<keyword evidence="16" id="KW-0472">Membrane</keyword>
<keyword evidence="12" id="KW-0833">Ubl conjugation pathway</keyword>
<feature type="compositionally biased region" description="Polar residues" evidence="19">
    <location>
        <begin position="22"/>
        <end position="31"/>
    </location>
</feature>
<dbReference type="Pfam" id="PF13920">
    <property type="entry name" value="zf-C3HC4_3"/>
    <property type="match status" value="1"/>
</dbReference>
<feature type="compositionally biased region" description="Low complexity" evidence="19">
    <location>
        <begin position="63"/>
        <end position="82"/>
    </location>
</feature>
<evidence type="ECO:0000256" key="18">
    <source>
        <dbReference type="PROSITE-ProRule" id="PRU00175"/>
    </source>
</evidence>
<keyword evidence="11 18" id="KW-0863">Zinc-finger</keyword>
<evidence type="ECO:0000256" key="8">
    <source>
        <dbReference type="ARBA" id="ARBA00022679"/>
    </source>
</evidence>
<keyword evidence="8" id="KW-0808">Transferase</keyword>
<proteinExistence type="inferred from homology"/>
<dbReference type="KEGG" id="ngr:NAEGRDRAFT_65721"/>
<comment type="similarity">
    <text evidence="4">Belongs to the pex2/pex10/pex12 family.</text>
</comment>
<dbReference type="eggNOG" id="KOG0317">
    <property type="taxonomic scope" value="Eukaryota"/>
</dbReference>
<dbReference type="AlphaFoldDB" id="D2VA32"/>
<dbReference type="SUPFAM" id="SSF57850">
    <property type="entry name" value="RING/U-box"/>
    <property type="match status" value="1"/>
</dbReference>
<keyword evidence="6" id="KW-0813">Transport</keyword>
<comment type="catalytic activity">
    <reaction evidence="1">
        <text>S-ubiquitinyl-[E2 ubiquitin-conjugating enzyme]-L-cysteine + [acceptor protein]-L-lysine = [E2 ubiquitin-conjugating enzyme]-L-cysteine + N(6)-ubiquitinyl-[acceptor protein]-L-lysine.</text>
        <dbReference type="EC" id="2.3.2.27"/>
    </reaction>
</comment>
<dbReference type="GO" id="GO:0016558">
    <property type="term" value="P:protein import into peroxisome matrix"/>
    <property type="evidence" value="ECO:0007669"/>
    <property type="project" value="InterPro"/>
</dbReference>
<evidence type="ECO:0000256" key="17">
    <source>
        <dbReference type="ARBA" id="ARBA00023140"/>
    </source>
</evidence>
<dbReference type="CDD" id="cd16527">
    <property type="entry name" value="RING-HC_PEX10"/>
    <property type="match status" value="1"/>
</dbReference>
<evidence type="ECO:0000313" key="21">
    <source>
        <dbReference type="EMBL" id="EFC46358.1"/>
    </source>
</evidence>
<feature type="region of interest" description="Disordered" evidence="19">
    <location>
        <begin position="1"/>
        <end position="85"/>
    </location>
</feature>
<evidence type="ECO:0000259" key="20">
    <source>
        <dbReference type="PROSITE" id="PS50089"/>
    </source>
</evidence>
<evidence type="ECO:0000256" key="15">
    <source>
        <dbReference type="ARBA" id="ARBA00022989"/>
    </source>
</evidence>
<keyword evidence="7" id="KW-0962">Peroxisome biogenesis</keyword>
<organism evidence="22">
    <name type="scientific">Naegleria gruberi</name>
    <name type="common">Amoeba</name>
    <dbReference type="NCBI Taxonomy" id="5762"/>
    <lineage>
        <taxon>Eukaryota</taxon>
        <taxon>Discoba</taxon>
        <taxon>Heterolobosea</taxon>
        <taxon>Tetramitia</taxon>
        <taxon>Eutetramitia</taxon>
        <taxon>Vahlkampfiidae</taxon>
        <taxon>Naegleria</taxon>
    </lineage>
</organism>
<keyword evidence="22" id="KW-1185">Reference proteome</keyword>
<dbReference type="InParanoid" id="D2VA32"/>
<dbReference type="OrthoDB" id="6270329at2759"/>
<reference evidence="21 22" key="1">
    <citation type="journal article" date="2010" name="Cell">
        <title>The genome of Naegleria gruberi illuminates early eukaryotic versatility.</title>
        <authorList>
            <person name="Fritz-Laylin L.K."/>
            <person name="Prochnik S.E."/>
            <person name="Ginger M.L."/>
            <person name="Dacks J.B."/>
            <person name="Carpenter M.L."/>
            <person name="Field M.C."/>
            <person name="Kuo A."/>
            <person name="Paredez A."/>
            <person name="Chapman J."/>
            <person name="Pham J."/>
            <person name="Shu S."/>
            <person name="Neupane R."/>
            <person name="Cipriano M."/>
            <person name="Mancuso J."/>
            <person name="Tu H."/>
            <person name="Salamov A."/>
            <person name="Lindquist E."/>
            <person name="Shapiro H."/>
            <person name="Lucas S."/>
            <person name="Grigoriev I.V."/>
            <person name="Cande W.Z."/>
            <person name="Fulton C."/>
            <person name="Rokhsar D.S."/>
            <person name="Dawson S.C."/>
        </authorList>
    </citation>
    <scope>NUCLEOTIDE SEQUENCE [LARGE SCALE GENOMIC DNA]</scope>
    <source>
        <strain evidence="21 22">NEG-M</strain>
    </source>
</reference>
<dbReference type="VEuPathDB" id="AmoebaDB:NAEGRDRAFT_65721"/>
<evidence type="ECO:0000256" key="10">
    <source>
        <dbReference type="ARBA" id="ARBA00022723"/>
    </source>
</evidence>
<evidence type="ECO:0000256" key="14">
    <source>
        <dbReference type="ARBA" id="ARBA00022927"/>
    </source>
</evidence>
<dbReference type="InterPro" id="IPR013083">
    <property type="entry name" value="Znf_RING/FYVE/PHD"/>
</dbReference>
<evidence type="ECO:0000256" key="1">
    <source>
        <dbReference type="ARBA" id="ARBA00000900"/>
    </source>
</evidence>
<keyword evidence="17" id="KW-0576">Peroxisome</keyword>
<comment type="pathway">
    <text evidence="3">Protein modification; protein ubiquitination.</text>
</comment>
<dbReference type="PROSITE" id="PS00518">
    <property type="entry name" value="ZF_RING_1"/>
    <property type="match status" value="1"/>
</dbReference>
<protein>
    <recommendedName>
        <fullName evidence="5">RING-type E3 ubiquitin transferase</fullName>
        <ecNumber evidence="5">2.3.2.27</ecNumber>
    </recommendedName>
</protein>
<dbReference type="Pfam" id="PF04757">
    <property type="entry name" value="Pex2_Pex12"/>
    <property type="match status" value="1"/>
</dbReference>
<dbReference type="InterPro" id="IPR001841">
    <property type="entry name" value="Znf_RING"/>
</dbReference>
<dbReference type="OMA" id="YCDVVQL"/>
<evidence type="ECO:0000256" key="4">
    <source>
        <dbReference type="ARBA" id="ARBA00008704"/>
    </source>
</evidence>
<evidence type="ECO:0000256" key="11">
    <source>
        <dbReference type="ARBA" id="ARBA00022771"/>
    </source>
</evidence>
<dbReference type="GO" id="GO:0005778">
    <property type="term" value="C:peroxisomal membrane"/>
    <property type="evidence" value="ECO:0007669"/>
    <property type="project" value="UniProtKB-SubCell"/>
</dbReference>
<dbReference type="SMART" id="SM00184">
    <property type="entry name" value="RING"/>
    <property type="match status" value="1"/>
</dbReference>
<evidence type="ECO:0000256" key="9">
    <source>
        <dbReference type="ARBA" id="ARBA00022692"/>
    </source>
</evidence>
<evidence type="ECO:0000256" key="13">
    <source>
        <dbReference type="ARBA" id="ARBA00022833"/>
    </source>
</evidence>
<evidence type="ECO:0000313" key="22">
    <source>
        <dbReference type="Proteomes" id="UP000006671"/>
    </source>
</evidence>
<evidence type="ECO:0000256" key="19">
    <source>
        <dbReference type="SAM" id="MobiDB-lite"/>
    </source>
</evidence>
<evidence type="ECO:0000256" key="16">
    <source>
        <dbReference type="ARBA" id="ARBA00023136"/>
    </source>
</evidence>
<evidence type="ECO:0000256" key="6">
    <source>
        <dbReference type="ARBA" id="ARBA00022448"/>
    </source>
</evidence>
<keyword evidence="15" id="KW-1133">Transmembrane helix</keyword>
<dbReference type="EMBL" id="GG738859">
    <property type="protein sequence ID" value="EFC46358.1"/>
    <property type="molecule type" value="Genomic_DNA"/>
</dbReference>
<dbReference type="PROSITE" id="PS50089">
    <property type="entry name" value="ZF_RING_2"/>
    <property type="match status" value="1"/>
</dbReference>
<dbReference type="InterPro" id="IPR017907">
    <property type="entry name" value="Znf_RING_CS"/>
</dbReference>
<dbReference type="InterPro" id="IPR025654">
    <property type="entry name" value="PEX2/10"/>
</dbReference>
<dbReference type="Gene3D" id="3.30.40.10">
    <property type="entry name" value="Zinc/RING finger domain, C3HC4 (zinc finger)"/>
    <property type="match status" value="1"/>
</dbReference>
<name>D2VA32_NAEGR</name>
<dbReference type="Proteomes" id="UP000006671">
    <property type="component" value="Unassembled WGS sequence"/>
</dbReference>
<dbReference type="RefSeq" id="XP_002679102.1">
    <property type="nucleotide sequence ID" value="XM_002679056.1"/>
</dbReference>
<feature type="compositionally biased region" description="Low complexity" evidence="19">
    <location>
        <begin position="38"/>
        <end position="55"/>
    </location>
</feature>
<dbReference type="PANTHER" id="PTHR23350">
    <property type="entry name" value="PEROXISOME ASSEMBLY PROTEIN 10"/>
    <property type="match status" value="1"/>
</dbReference>
<evidence type="ECO:0000256" key="7">
    <source>
        <dbReference type="ARBA" id="ARBA00022593"/>
    </source>
</evidence>
<dbReference type="GeneID" id="8851409"/>
<evidence type="ECO:0000256" key="12">
    <source>
        <dbReference type="ARBA" id="ARBA00022786"/>
    </source>
</evidence>
<dbReference type="GO" id="GO:0061630">
    <property type="term" value="F:ubiquitin protein ligase activity"/>
    <property type="evidence" value="ECO:0007669"/>
    <property type="project" value="UniProtKB-EC"/>
</dbReference>
<keyword evidence="10" id="KW-0479">Metal-binding</keyword>
<gene>
    <name evidence="21" type="ORF">NAEGRDRAFT_65721</name>
</gene>
<evidence type="ECO:0000256" key="3">
    <source>
        <dbReference type="ARBA" id="ARBA00004906"/>
    </source>
</evidence>
<evidence type="ECO:0000256" key="2">
    <source>
        <dbReference type="ARBA" id="ARBA00004585"/>
    </source>
</evidence>
<evidence type="ECO:0000256" key="5">
    <source>
        <dbReference type="ARBA" id="ARBA00012483"/>
    </source>
</evidence>
<dbReference type="PANTHER" id="PTHR23350:SF0">
    <property type="entry name" value="PEROXISOME BIOGENESIS FACTOR 10"/>
    <property type="match status" value="1"/>
</dbReference>
<dbReference type="GO" id="GO:0008270">
    <property type="term" value="F:zinc ion binding"/>
    <property type="evidence" value="ECO:0007669"/>
    <property type="project" value="UniProtKB-KW"/>
</dbReference>
<comment type="subcellular location">
    <subcellularLocation>
        <location evidence="2">Peroxisome membrane</location>
        <topology evidence="2">Multi-pass membrane protein</topology>
    </subcellularLocation>
</comment>
<dbReference type="STRING" id="5762.D2VA32"/>
<dbReference type="EC" id="2.3.2.27" evidence="5"/>
<keyword evidence="13" id="KW-0862">Zinc</keyword>
<keyword evidence="14" id="KW-0653">Protein transport</keyword>
<feature type="domain" description="RING-type" evidence="20">
    <location>
        <begin position="364"/>
        <end position="404"/>
    </location>
</feature>